<evidence type="ECO:0000313" key="10">
    <source>
        <dbReference type="EMBL" id="XDQ58232.1"/>
    </source>
</evidence>
<dbReference type="GO" id="GO:0090729">
    <property type="term" value="F:toxin activity"/>
    <property type="evidence" value="ECO:0007669"/>
    <property type="project" value="UniProtKB-KW"/>
</dbReference>
<dbReference type="Pfam" id="PF01345">
    <property type="entry name" value="DUF11"/>
    <property type="match status" value="1"/>
</dbReference>
<dbReference type="Gene3D" id="2.60.40.10">
    <property type="entry name" value="Immunoglobulins"/>
    <property type="match status" value="1"/>
</dbReference>
<dbReference type="InterPro" id="IPR001434">
    <property type="entry name" value="OmcB-like_DUF11"/>
</dbReference>
<dbReference type="InterPro" id="IPR047589">
    <property type="entry name" value="DUF11_rpt"/>
</dbReference>
<feature type="region of interest" description="Disordered" evidence="8">
    <location>
        <begin position="660"/>
        <end position="685"/>
    </location>
</feature>
<dbReference type="InterPro" id="IPR018511">
    <property type="entry name" value="Hemolysin-typ_Ca-bd_CS"/>
</dbReference>
<dbReference type="PRINTS" id="PR00313">
    <property type="entry name" value="CABNDNGRPT"/>
</dbReference>
<gene>
    <name evidence="10" type="ORF">AB5J53_44650</name>
</gene>
<dbReference type="PRINTS" id="PR01488">
    <property type="entry name" value="RTXTOXINA"/>
</dbReference>
<reference evidence="10" key="1">
    <citation type="submission" date="2024-07" db="EMBL/GenBank/DDBJ databases">
        <authorList>
            <person name="Yu S.T."/>
        </authorList>
    </citation>
    <scope>NUCLEOTIDE SEQUENCE</scope>
    <source>
        <strain evidence="10">R41</strain>
    </source>
</reference>
<dbReference type="Pfam" id="PF17164">
    <property type="entry name" value="DUF5122"/>
    <property type="match status" value="7"/>
</dbReference>
<dbReference type="GO" id="GO:0005509">
    <property type="term" value="F:calcium ion binding"/>
    <property type="evidence" value="ECO:0007669"/>
    <property type="project" value="InterPro"/>
</dbReference>
<dbReference type="RefSeq" id="WP_369251286.1">
    <property type="nucleotide sequence ID" value="NZ_CP163443.1"/>
</dbReference>
<evidence type="ECO:0000256" key="3">
    <source>
        <dbReference type="ARBA" id="ARBA00022525"/>
    </source>
</evidence>
<proteinExistence type="predicted"/>
<accession>A0AB39RSK3</accession>
<dbReference type="GO" id="GO:0005975">
    <property type="term" value="P:carbohydrate metabolic process"/>
    <property type="evidence" value="ECO:0007669"/>
    <property type="project" value="UniProtKB-ARBA"/>
</dbReference>
<dbReference type="PANTHER" id="PTHR38340">
    <property type="entry name" value="S-LAYER PROTEIN"/>
    <property type="match status" value="1"/>
</dbReference>
<feature type="compositionally biased region" description="Polar residues" evidence="8">
    <location>
        <begin position="660"/>
        <end position="669"/>
    </location>
</feature>
<dbReference type="SUPFAM" id="SSF51120">
    <property type="entry name" value="beta-Roll"/>
    <property type="match status" value="1"/>
</dbReference>
<dbReference type="AlphaFoldDB" id="A0AB39RSK3"/>
<dbReference type="GO" id="GO:0005576">
    <property type="term" value="C:extracellular region"/>
    <property type="evidence" value="ECO:0007669"/>
    <property type="project" value="UniProtKB-SubCell"/>
</dbReference>
<dbReference type="Gene3D" id="2.80.10.50">
    <property type="match status" value="3"/>
</dbReference>
<keyword evidence="4" id="KW-0800">Toxin</keyword>
<dbReference type="InterPro" id="IPR003995">
    <property type="entry name" value="RTX_toxin_determinant-A"/>
</dbReference>
<keyword evidence="6" id="KW-0843">Virulence</keyword>
<feature type="domain" description="DUF11" evidence="9">
    <location>
        <begin position="455"/>
        <end position="569"/>
    </location>
</feature>
<dbReference type="PROSITE" id="PS00330">
    <property type="entry name" value="HEMOLYSIN_CALCIUM"/>
    <property type="match status" value="1"/>
</dbReference>
<dbReference type="NCBIfam" id="TIGR01451">
    <property type="entry name" value="B_ant_repeat"/>
    <property type="match status" value="1"/>
</dbReference>
<evidence type="ECO:0000256" key="8">
    <source>
        <dbReference type="SAM" id="MobiDB-lite"/>
    </source>
</evidence>
<dbReference type="InterPro" id="IPR013783">
    <property type="entry name" value="Ig-like_fold"/>
</dbReference>
<sequence>MLTSHLRPAMRRYWGRRRRSRAARAVVVAAIGLALVLALPGTAAAAPGDLDTSFSGDGRVLTSFADDDHANDVAVQSDGKIVSVGASADYSVFESDFALARHNADGTLDTSFGGDGTVTTAINNMNPDFQWSEAHAVALQPDGKIVVVGGSWKGYENCCWFTVARYNTNGTLDTSFGGGDGRVFTDFGAPQEAMDVAVQPSDGKIVAVGYGGAGVALARYNDDGTPDQTFGGGDGMVTNDPAPELPEEGGDARALALQPDGKIVVGGEVGTTRFDFVLLRYNANGTLDTSFSGDGIERTDFGDYESVEGLTVQPDGRIVAAGGSSGRFALARYNVNGSLDTTFGNAGRVLTSGGGGAQDVVLQPDGRIVVAGSNGPGGDFAVLRYNTNGSPDGGFGTGGLATTDFGGSDQARGIALQPDGKIVAAGQGGPNSDFALARYLGGTGTPPPPPPSGVDLSVTKAGPTTVSIGDRATYTMTVNNSTTDTANGVVLSDTLAGPAASVVSATPSQGTCTTTATSADCSLGTLAPGAHPTVTIVVEPRATGTLTDTATLSATQTDPNPANNTATRTTTVNNSRGCSIIGTSGNDTLNGTFGNDVICALGGDDNVNASYGNDTVYGGYGNDRLDGGYGNDTLNGGPGNDNLIGNYGTDNLNTVDNISGNDTANGGPNTDTCTTDTGDTRISCP</sequence>
<evidence type="ECO:0000256" key="2">
    <source>
        <dbReference type="ARBA" id="ARBA00004613"/>
    </source>
</evidence>
<name>A0AB39RSK3_9ACTN</name>
<comment type="subcellular location">
    <subcellularLocation>
        <location evidence="1">Membrane</location>
    </subcellularLocation>
    <subcellularLocation>
        <location evidence="2">Secreted</location>
    </subcellularLocation>
</comment>
<evidence type="ECO:0000256" key="5">
    <source>
        <dbReference type="ARBA" id="ARBA00022737"/>
    </source>
</evidence>
<dbReference type="SUPFAM" id="SSF75011">
    <property type="entry name" value="3-carboxy-cis,cis-mucoante lactonizing enzyme"/>
    <property type="match status" value="1"/>
</dbReference>
<dbReference type="PANTHER" id="PTHR38340:SF1">
    <property type="entry name" value="S-LAYER PROTEIN"/>
    <property type="match status" value="1"/>
</dbReference>
<dbReference type="InterPro" id="IPR011049">
    <property type="entry name" value="Serralysin-like_metalloprot_C"/>
</dbReference>
<keyword evidence="3" id="KW-0964">Secreted</keyword>
<dbReference type="NCBIfam" id="TIGR02608">
    <property type="entry name" value="delta_60_rpt"/>
    <property type="match status" value="7"/>
</dbReference>
<keyword evidence="5" id="KW-0677">Repeat</keyword>
<dbReference type="InterPro" id="IPR050557">
    <property type="entry name" value="RTX_toxin/Mannuronan_C5-epim"/>
</dbReference>
<dbReference type="EMBL" id="CP163443">
    <property type="protein sequence ID" value="XDQ58232.1"/>
    <property type="molecule type" value="Genomic_DNA"/>
</dbReference>
<keyword evidence="7" id="KW-0472">Membrane</keyword>
<dbReference type="GO" id="GO:0016020">
    <property type="term" value="C:membrane"/>
    <property type="evidence" value="ECO:0007669"/>
    <property type="project" value="UniProtKB-SubCell"/>
</dbReference>
<evidence type="ECO:0000256" key="4">
    <source>
        <dbReference type="ARBA" id="ARBA00022656"/>
    </source>
</evidence>
<organism evidence="10">
    <name type="scientific">Streptomyces sp. R41</name>
    <dbReference type="NCBI Taxonomy" id="3238632"/>
    <lineage>
        <taxon>Bacteria</taxon>
        <taxon>Bacillati</taxon>
        <taxon>Actinomycetota</taxon>
        <taxon>Actinomycetes</taxon>
        <taxon>Kitasatosporales</taxon>
        <taxon>Streptomycetaceae</taxon>
        <taxon>Streptomyces</taxon>
    </lineage>
</organism>
<evidence type="ECO:0000256" key="1">
    <source>
        <dbReference type="ARBA" id="ARBA00004370"/>
    </source>
</evidence>
<evidence type="ECO:0000256" key="6">
    <source>
        <dbReference type="ARBA" id="ARBA00023026"/>
    </source>
</evidence>
<dbReference type="InterPro" id="IPR013431">
    <property type="entry name" value="Delta_60_rpt"/>
</dbReference>
<evidence type="ECO:0000256" key="7">
    <source>
        <dbReference type="ARBA" id="ARBA00023136"/>
    </source>
</evidence>
<dbReference type="Pfam" id="PF00353">
    <property type="entry name" value="HemolysinCabind"/>
    <property type="match status" value="1"/>
</dbReference>
<dbReference type="InterPro" id="IPR001343">
    <property type="entry name" value="Hemolysn_Ca-bd"/>
</dbReference>
<protein>
    <submittedName>
        <fullName evidence="10">Calcium-binding protein</fullName>
    </submittedName>
</protein>
<evidence type="ECO:0000259" key="9">
    <source>
        <dbReference type="Pfam" id="PF01345"/>
    </source>
</evidence>